<dbReference type="InterPro" id="IPR029060">
    <property type="entry name" value="PIN-like_dom_sf"/>
</dbReference>
<dbReference type="InterPro" id="IPR022907">
    <property type="entry name" value="VapC_family"/>
</dbReference>
<evidence type="ECO:0000256" key="2">
    <source>
        <dbReference type="ARBA" id="ARBA00022722"/>
    </source>
</evidence>
<feature type="binding site" evidence="6">
    <location>
        <position position="5"/>
    </location>
    <ligand>
        <name>Mg(2+)</name>
        <dbReference type="ChEBI" id="CHEBI:18420"/>
    </ligand>
</feature>
<accession>A0ABP3SD42</accession>
<dbReference type="Pfam" id="PF01850">
    <property type="entry name" value="PIN"/>
    <property type="match status" value="1"/>
</dbReference>
<evidence type="ECO:0000256" key="3">
    <source>
        <dbReference type="ARBA" id="ARBA00022723"/>
    </source>
</evidence>
<keyword evidence="6" id="KW-0800">Toxin</keyword>
<feature type="binding site" evidence="6">
    <location>
        <position position="95"/>
    </location>
    <ligand>
        <name>Mg(2+)</name>
        <dbReference type="ChEBI" id="CHEBI:18420"/>
    </ligand>
</feature>
<keyword evidence="3 6" id="KW-0479">Metal-binding</keyword>
<keyword evidence="4 6" id="KW-0378">Hydrolase</keyword>
<dbReference type="PANTHER" id="PTHR35901">
    <property type="entry name" value="RIBONUCLEASE VAPC3"/>
    <property type="match status" value="1"/>
</dbReference>
<evidence type="ECO:0000313" key="9">
    <source>
        <dbReference type="Proteomes" id="UP001500957"/>
    </source>
</evidence>
<evidence type="ECO:0000256" key="6">
    <source>
        <dbReference type="HAMAP-Rule" id="MF_00265"/>
    </source>
</evidence>
<evidence type="ECO:0000259" key="7">
    <source>
        <dbReference type="Pfam" id="PF01850"/>
    </source>
</evidence>
<dbReference type="CDD" id="cd09873">
    <property type="entry name" value="PIN_Pae0151-like"/>
    <property type="match status" value="1"/>
</dbReference>
<comment type="similarity">
    <text evidence="6">Belongs to the PINc/VapC protein family.</text>
</comment>
<feature type="domain" description="PIN" evidence="7">
    <location>
        <begin position="3"/>
        <end position="120"/>
    </location>
</feature>
<dbReference type="EC" id="3.1.-.-" evidence="6"/>
<dbReference type="InterPro" id="IPR002716">
    <property type="entry name" value="PIN_dom"/>
</dbReference>
<evidence type="ECO:0000256" key="1">
    <source>
        <dbReference type="ARBA" id="ARBA00022649"/>
    </source>
</evidence>
<dbReference type="Gene3D" id="3.40.50.1010">
    <property type="entry name" value="5'-nuclease"/>
    <property type="match status" value="1"/>
</dbReference>
<evidence type="ECO:0000313" key="8">
    <source>
        <dbReference type="EMBL" id="GAA0633645.1"/>
    </source>
</evidence>
<dbReference type="Proteomes" id="UP001500957">
    <property type="component" value="Unassembled WGS sequence"/>
</dbReference>
<dbReference type="InterPro" id="IPR051619">
    <property type="entry name" value="TypeII_TA_RNase_PINc/VapC"/>
</dbReference>
<dbReference type="HAMAP" id="MF_00265">
    <property type="entry name" value="VapC_Nob1"/>
    <property type="match status" value="1"/>
</dbReference>
<comment type="function">
    <text evidence="6">Toxic component of a toxin-antitoxin (TA) system. An RNase.</text>
</comment>
<evidence type="ECO:0000256" key="4">
    <source>
        <dbReference type="ARBA" id="ARBA00022801"/>
    </source>
</evidence>
<comment type="cofactor">
    <cofactor evidence="6">
        <name>Mg(2+)</name>
        <dbReference type="ChEBI" id="CHEBI:18420"/>
    </cofactor>
</comment>
<dbReference type="InterPro" id="IPR044153">
    <property type="entry name" value="PIN_Pae0151-like"/>
</dbReference>
<proteinExistence type="inferred from homology"/>
<dbReference type="PANTHER" id="PTHR35901:SF1">
    <property type="entry name" value="EXONUCLEASE VAPC9"/>
    <property type="match status" value="1"/>
</dbReference>
<name>A0ABP3SD42_9ACTN</name>
<keyword evidence="1 6" id="KW-1277">Toxin-antitoxin system</keyword>
<keyword evidence="5 6" id="KW-0460">Magnesium</keyword>
<evidence type="ECO:0000256" key="5">
    <source>
        <dbReference type="ARBA" id="ARBA00022842"/>
    </source>
</evidence>
<reference evidence="9" key="1">
    <citation type="journal article" date="2019" name="Int. J. Syst. Evol. Microbiol.">
        <title>The Global Catalogue of Microorganisms (GCM) 10K type strain sequencing project: providing services to taxonomists for standard genome sequencing and annotation.</title>
        <authorList>
            <consortium name="The Broad Institute Genomics Platform"/>
            <consortium name="The Broad Institute Genome Sequencing Center for Infectious Disease"/>
            <person name="Wu L."/>
            <person name="Ma J."/>
        </authorList>
    </citation>
    <scope>NUCLEOTIDE SEQUENCE [LARGE SCALE GENOMIC DNA]</scope>
    <source>
        <strain evidence="9">JCM 10671</strain>
    </source>
</reference>
<gene>
    <name evidence="6" type="primary">vapC</name>
    <name evidence="8" type="ORF">GCM10009547_42000</name>
</gene>
<organism evidence="8 9">
    <name type="scientific">Sporichthya brevicatena</name>
    <dbReference type="NCBI Taxonomy" id="171442"/>
    <lineage>
        <taxon>Bacteria</taxon>
        <taxon>Bacillati</taxon>
        <taxon>Actinomycetota</taxon>
        <taxon>Actinomycetes</taxon>
        <taxon>Sporichthyales</taxon>
        <taxon>Sporichthyaceae</taxon>
        <taxon>Sporichthya</taxon>
    </lineage>
</organism>
<keyword evidence="2 6" id="KW-0540">Nuclease</keyword>
<dbReference type="SUPFAM" id="SSF88723">
    <property type="entry name" value="PIN domain-like"/>
    <property type="match status" value="1"/>
</dbReference>
<dbReference type="EMBL" id="BAAAHE010000045">
    <property type="protein sequence ID" value="GAA0633645.1"/>
    <property type="molecule type" value="Genomic_DNA"/>
</dbReference>
<sequence length="134" mass="14286">MKVVDASALVALLTDAGPAGAWVVDAIGRGPLVAPHLVLFETANVLRRHAAAELISSDQAALAHRDLLDLDLGLWPYELLAARVWELRRNATAYDASYLALAEQVGAPLITFDGRLRNVPGARAEVLVGPLDQS</sequence>
<dbReference type="RefSeq" id="WP_344608472.1">
    <property type="nucleotide sequence ID" value="NZ_BAAAHE010000045.1"/>
</dbReference>
<protein>
    <recommendedName>
        <fullName evidence="6">Ribonuclease VapC</fullName>
        <shortName evidence="6">RNase VapC</shortName>
        <ecNumber evidence="6">3.1.-.-</ecNumber>
    </recommendedName>
    <alternativeName>
        <fullName evidence="6">Toxin VapC</fullName>
    </alternativeName>
</protein>
<comment type="caution">
    <text evidence="8">The sequence shown here is derived from an EMBL/GenBank/DDBJ whole genome shotgun (WGS) entry which is preliminary data.</text>
</comment>
<keyword evidence="9" id="KW-1185">Reference proteome</keyword>